<accession>A0A8T8CAW0</accession>
<dbReference type="EMBL" id="CP047261">
    <property type="protein sequence ID" value="QHF00408.1"/>
    <property type="molecule type" value="Genomic_DNA"/>
</dbReference>
<gene>
    <name evidence="2" type="ORF">PMA4326_028220</name>
</gene>
<evidence type="ECO:0000313" key="3">
    <source>
        <dbReference type="Proteomes" id="UP000003811"/>
    </source>
</evidence>
<evidence type="ECO:0000256" key="1">
    <source>
        <dbReference type="SAM" id="MobiDB-lite"/>
    </source>
</evidence>
<feature type="region of interest" description="Disordered" evidence="1">
    <location>
        <begin position="1"/>
        <end position="27"/>
    </location>
</feature>
<evidence type="ECO:0000313" key="2">
    <source>
        <dbReference type="EMBL" id="QHF00408.1"/>
    </source>
</evidence>
<dbReference type="AlphaFoldDB" id="A0A8T8CAW0"/>
<keyword evidence="2" id="KW-0614">Plasmid</keyword>
<dbReference type="Proteomes" id="UP000003811">
    <property type="component" value="Plasmid pPma4326F"/>
</dbReference>
<name>A0A8T8CAW0_PSEYM</name>
<dbReference type="RefSeq" id="WP_007250666.1">
    <property type="nucleotide sequence ID" value="NZ_CP047261.1"/>
</dbReference>
<proteinExistence type="predicted"/>
<reference evidence="2 3" key="1">
    <citation type="journal article" date="2011" name="PLoS Pathog.">
        <title>Dynamic evolution of pathogenicity revealed by sequencing and comparative genomics of 19 Pseudomonas syringae isolates.</title>
        <authorList>
            <person name="Baltrus D.A."/>
            <person name="Nishimura M.T."/>
            <person name="Romanchuk A."/>
            <person name="Chang J.H."/>
            <person name="Mukhtar M.S."/>
            <person name="Cherkis K."/>
            <person name="Roach J."/>
            <person name="Grant S.R."/>
            <person name="Jones C.D."/>
            <person name="Dangl J.L."/>
        </authorList>
    </citation>
    <scope>NUCLEOTIDE SEQUENCE [LARGE SCALE GENOMIC DNA]</scope>
    <source>
        <strain evidence="2 3">ES4326</strain>
    </source>
</reference>
<protein>
    <submittedName>
        <fullName evidence="2">Uncharacterized protein</fullName>
    </submittedName>
</protein>
<organism evidence="2 3">
    <name type="scientific">Pseudomonas syringae pv. maculicola str. ES4326</name>
    <dbReference type="NCBI Taxonomy" id="629265"/>
    <lineage>
        <taxon>Bacteria</taxon>
        <taxon>Pseudomonadati</taxon>
        <taxon>Pseudomonadota</taxon>
        <taxon>Gammaproteobacteria</taxon>
        <taxon>Pseudomonadales</taxon>
        <taxon>Pseudomonadaceae</taxon>
        <taxon>Pseudomonas</taxon>
    </lineage>
</organism>
<sequence length="45" mass="5272">MSKSEEKSLKALRSRWAQGKATPKQVRQCMDLEQKARIEQQKSPR</sequence>
<geneLocation type="plasmid" evidence="2 3">
    <name>pPma4326F</name>
</geneLocation>